<protein>
    <recommendedName>
        <fullName evidence="8">Fumarate reductase subunit D</fullName>
    </recommendedName>
</protein>
<evidence type="ECO:0000256" key="3">
    <source>
        <dbReference type="ARBA" id="ARBA00022989"/>
    </source>
</evidence>
<accession>A0ABP4S631</accession>
<evidence type="ECO:0000313" key="7">
    <source>
        <dbReference type="Proteomes" id="UP001500064"/>
    </source>
</evidence>
<gene>
    <name evidence="6" type="ORF">GCM10009733_076860</name>
</gene>
<proteinExistence type="predicted"/>
<evidence type="ECO:0000256" key="1">
    <source>
        <dbReference type="ARBA" id="ARBA00022475"/>
    </source>
</evidence>
<keyword evidence="7" id="KW-1185">Reference proteome</keyword>
<dbReference type="SUPFAM" id="SSF81343">
    <property type="entry name" value="Fumarate reductase respiratory complex transmembrane subunits"/>
    <property type="match status" value="1"/>
</dbReference>
<keyword evidence="1" id="KW-1003">Cell membrane</keyword>
<evidence type="ECO:0000313" key="6">
    <source>
        <dbReference type="EMBL" id="GAA1667973.1"/>
    </source>
</evidence>
<evidence type="ECO:0000256" key="5">
    <source>
        <dbReference type="SAM" id="Phobius"/>
    </source>
</evidence>
<reference evidence="7" key="1">
    <citation type="journal article" date="2019" name="Int. J. Syst. Evol. Microbiol.">
        <title>The Global Catalogue of Microorganisms (GCM) 10K type strain sequencing project: providing services to taxonomists for standard genome sequencing and annotation.</title>
        <authorList>
            <consortium name="The Broad Institute Genomics Platform"/>
            <consortium name="The Broad Institute Genome Sequencing Center for Infectious Disease"/>
            <person name="Wu L."/>
            <person name="Ma J."/>
        </authorList>
    </citation>
    <scope>NUCLEOTIDE SEQUENCE [LARGE SCALE GENOMIC DNA]</scope>
    <source>
        <strain evidence="7">JCM 13929</strain>
    </source>
</reference>
<dbReference type="EMBL" id="BAAAMU010000080">
    <property type="protein sequence ID" value="GAA1667973.1"/>
    <property type="molecule type" value="Genomic_DNA"/>
</dbReference>
<keyword evidence="2 5" id="KW-0812">Transmembrane</keyword>
<dbReference type="InterPro" id="IPR034804">
    <property type="entry name" value="SQR/QFR_C/D"/>
</dbReference>
<keyword evidence="4 5" id="KW-0472">Membrane</keyword>
<dbReference type="InterPro" id="IPR003418">
    <property type="entry name" value="Fumarate_red_D"/>
</dbReference>
<feature type="transmembrane region" description="Helical" evidence="5">
    <location>
        <begin position="62"/>
        <end position="79"/>
    </location>
</feature>
<evidence type="ECO:0000256" key="4">
    <source>
        <dbReference type="ARBA" id="ARBA00023136"/>
    </source>
</evidence>
<organism evidence="6 7">
    <name type="scientific">Nonomuraea maheshkhaliensis</name>
    <dbReference type="NCBI Taxonomy" id="419590"/>
    <lineage>
        <taxon>Bacteria</taxon>
        <taxon>Bacillati</taxon>
        <taxon>Actinomycetota</taxon>
        <taxon>Actinomycetes</taxon>
        <taxon>Streptosporangiales</taxon>
        <taxon>Streptosporangiaceae</taxon>
        <taxon>Nonomuraea</taxon>
    </lineage>
</organism>
<dbReference type="Gene3D" id="1.20.1300.10">
    <property type="entry name" value="Fumarate reductase/succinate dehydrogenase, transmembrane subunit"/>
    <property type="match status" value="1"/>
</dbReference>
<keyword evidence="3 5" id="KW-1133">Transmembrane helix</keyword>
<name>A0ABP4S631_9ACTN</name>
<feature type="transmembrane region" description="Helical" evidence="5">
    <location>
        <begin position="15"/>
        <end position="42"/>
    </location>
</feature>
<evidence type="ECO:0008006" key="8">
    <source>
        <dbReference type="Google" id="ProtNLM"/>
    </source>
</evidence>
<dbReference type="NCBIfam" id="NF003977">
    <property type="entry name" value="PRK05470.1-1"/>
    <property type="match status" value="1"/>
</dbReference>
<dbReference type="Proteomes" id="UP001500064">
    <property type="component" value="Unassembled WGS sequence"/>
</dbReference>
<dbReference type="Pfam" id="PF02313">
    <property type="entry name" value="Fumarate_red_D"/>
    <property type="match status" value="1"/>
</dbReference>
<evidence type="ECO:0000256" key="2">
    <source>
        <dbReference type="ARBA" id="ARBA00022692"/>
    </source>
</evidence>
<feature type="transmembrane region" description="Helical" evidence="5">
    <location>
        <begin position="99"/>
        <end position="120"/>
    </location>
</feature>
<sequence>MGRGGGSARRTPEPYLWLLFSGGGVVAALLLPMLVLLFGVLMPLGVVAWPTAEHLRALLDGVLVRVGLVVVVVLCLFHAAHRIRHTSEELFGIARFDPLIALLCYGGAVAGGVVAAALMVEMS</sequence>
<comment type="caution">
    <text evidence="6">The sequence shown here is derived from an EMBL/GenBank/DDBJ whole genome shotgun (WGS) entry which is preliminary data.</text>
</comment>
<dbReference type="RefSeq" id="WP_346111651.1">
    <property type="nucleotide sequence ID" value="NZ_BAAAMU010000080.1"/>
</dbReference>